<proteinExistence type="predicted"/>
<reference evidence="1" key="1">
    <citation type="submission" date="2019-08" db="EMBL/GenBank/DDBJ databases">
        <authorList>
            <person name="Kucharzyk K."/>
            <person name="Murdoch R.W."/>
            <person name="Higgins S."/>
            <person name="Loffler F."/>
        </authorList>
    </citation>
    <scope>NUCLEOTIDE SEQUENCE</scope>
</reference>
<sequence length="103" mass="12021">MSINLEKETEFILDNVTYRVKIRYKPFKKNISYRYKDGEFSISSPLLCSSKEIFRGLDKFAPLLIKRSKRPLPRLDNKIYILGKLYDISNNQILLSDGAIIGF</sequence>
<dbReference type="AlphaFoldDB" id="A0A645FBA7"/>
<organism evidence="1">
    <name type="scientific">bioreactor metagenome</name>
    <dbReference type="NCBI Taxonomy" id="1076179"/>
    <lineage>
        <taxon>unclassified sequences</taxon>
        <taxon>metagenomes</taxon>
        <taxon>ecological metagenomes</taxon>
    </lineage>
</organism>
<name>A0A645FBA7_9ZZZZ</name>
<protein>
    <submittedName>
        <fullName evidence="1">Uncharacterized protein</fullName>
    </submittedName>
</protein>
<dbReference type="EMBL" id="VSSQ01057408">
    <property type="protein sequence ID" value="MPN11210.1"/>
    <property type="molecule type" value="Genomic_DNA"/>
</dbReference>
<accession>A0A645FBA7</accession>
<comment type="caution">
    <text evidence="1">The sequence shown here is derived from an EMBL/GenBank/DDBJ whole genome shotgun (WGS) entry which is preliminary data.</text>
</comment>
<gene>
    <name evidence="1" type="ORF">SDC9_158511</name>
</gene>
<evidence type="ECO:0000313" key="1">
    <source>
        <dbReference type="EMBL" id="MPN11210.1"/>
    </source>
</evidence>